<evidence type="ECO:0000256" key="5">
    <source>
        <dbReference type="ARBA" id="ARBA00022691"/>
    </source>
</evidence>
<dbReference type="GO" id="GO:0032259">
    <property type="term" value="P:methylation"/>
    <property type="evidence" value="ECO:0007669"/>
    <property type="project" value="UniProtKB-KW"/>
</dbReference>
<keyword evidence="5" id="KW-0949">S-adenosyl-L-methionine</keyword>
<dbReference type="InterPro" id="IPR002052">
    <property type="entry name" value="DNA_methylase_N6_adenine_CS"/>
</dbReference>
<evidence type="ECO:0000313" key="10">
    <source>
        <dbReference type="Proteomes" id="UP000650424"/>
    </source>
</evidence>
<name>A0ABR6ZXC3_9BURK</name>
<evidence type="ECO:0000259" key="7">
    <source>
        <dbReference type="Pfam" id="PF07669"/>
    </source>
</evidence>
<dbReference type="InterPro" id="IPR054520">
    <property type="entry name" value="M_Eco57I_C"/>
</dbReference>
<feature type="domain" description="Type II methyltransferase M.TaqI-like" evidence="7">
    <location>
        <begin position="111"/>
        <end position="216"/>
    </location>
</feature>
<feature type="domain" description="Type II methyltransferase M.Eco57I C-terminal" evidence="8">
    <location>
        <begin position="280"/>
        <end position="427"/>
    </location>
</feature>
<dbReference type="PANTHER" id="PTHR33841:SF5">
    <property type="entry name" value="DNA METHYLASE (MODIFICATION METHYLASE) (METHYLTRANSFERASE)-RELATED"/>
    <property type="match status" value="1"/>
</dbReference>
<dbReference type="EC" id="2.1.1.72" evidence="2"/>
<evidence type="ECO:0000256" key="2">
    <source>
        <dbReference type="ARBA" id="ARBA00011900"/>
    </source>
</evidence>
<evidence type="ECO:0000256" key="1">
    <source>
        <dbReference type="ARBA" id="ARBA00006594"/>
    </source>
</evidence>
<accession>A0ABR6ZXC3</accession>
<dbReference type="Pfam" id="PF07669">
    <property type="entry name" value="Eco57I"/>
    <property type="match status" value="1"/>
</dbReference>
<sequence>MSIRIKLSLQKKEKMRFISEVEQKTTATSHFADETVNSDEYLAKCQVDTPHEFVEALWKIVHTKRNTISTVVDFGAGDGRFSSYGTFKKYVGFEIDEKRFSPNSFGKNVKLKNECAFGVSEGGFDLCIGNPPFVRHHDINKNWFKRVANTLENDLQFRVDGRSNAFLLFLCKALVATHENGLIALVIPFEWVSRPSAAPIRKFIESNGWDVDVYRFTEDIFDGVMTTASFTIIDKSKKDGAWRYHKMDPSFQSERQTYASGDAEVFEYVRRGDSCFAQRGLSPGGQNIFCLTEGQRIHNRLQIGKDVVPCVTSLKHLPEEFQSLTEFRFNKYYVEAGKRCWLLNTWDTPSTALMGYLNSIPDSMRNNYTCNIREVWWKAKPHQPADIIYSSAFVGTGPKFFENKVSAVAVGTVQGIHNVKSKQRPNLVKALSTLNFQSGVVAHSGRLKKIEVGQMNKIVCDMVETL</sequence>
<comment type="catalytic activity">
    <reaction evidence="6">
        <text>a 2'-deoxyadenosine in DNA + S-adenosyl-L-methionine = an N(6)-methyl-2'-deoxyadenosine in DNA + S-adenosyl-L-homocysteine + H(+)</text>
        <dbReference type="Rhea" id="RHEA:15197"/>
        <dbReference type="Rhea" id="RHEA-COMP:12418"/>
        <dbReference type="Rhea" id="RHEA-COMP:12419"/>
        <dbReference type="ChEBI" id="CHEBI:15378"/>
        <dbReference type="ChEBI" id="CHEBI:57856"/>
        <dbReference type="ChEBI" id="CHEBI:59789"/>
        <dbReference type="ChEBI" id="CHEBI:90615"/>
        <dbReference type="ChEBI" id="CHEBI:90616"/>
        <dbReference type="EC" id="2.1.1.72"/>
    </reaction>
</comment>
<dbReference type="PANTHER" id="PTHR33841">
    <property type="entry name" value="DNA METHYLTRANSFERASE YEEA-RELATED"/>
    <property type="match status" value="1"/>
</dbReference>
<gene>
    <name evidence="9" type="ORF">H8L32_23800</name>
</gene>
<evidence type="ECO:0000256" key="6">
    <source>
        <dbReference type="ARBA" id="ARBA00047942"/>
    </source>
</evidence>
<dbReference type="Gene3D" id="3.40.50.150">
    <property type="entry name" value="Vaccinia Virus protein VP39"/>
    <property type="match status" value="1"/>
</dbReference>
<dbReference type="GO" id="GO:0008168">
    <property type="term" value="F:methyltransferase activity"/>
    <property type="evidence" value="ECO:0007669"/>
    <property type="project" value="UniProtKB-KW"/>
</dbReference>
<dbReference type="EMBL" id="JACOGF010000016">
    <property type="protein sequence ID" value="MBC3920509.1"/>
    <property type="molecule type" value="Genomic_DNA"/>
</dbReference>
<reference evidence="9 10" key="1">
    <citation type="submission" date="2020-08" db="EMBL/GenBank/DDBJ databases">
        <title>Novel species isolated from subtropical streams in China.</title>
        <authorList>
            <person name="Lu H."/>
        </authorList>
    </citation>
    <scope>NUCLEOTIDE SEQUENCE [LARGE SCALE GENOMIC DNA]</scope>
    <source>
        <strain evidence="9 10">CY18W</strain>
    </source>
</reference>
<keyword evidence="3 9" id="KW-0489">Methyltransferase</keyword>
<comment type="caution">
    <text evidence="9">The sequence shown here is derived from an EMBL/GenBank/DDBJ whole genome shotgun (WGS) entry which is preliminary data.</text>
</comment>
<organism evidence="9 10">
    <name type="scientific">Undibacterium hunanense</name>
    <dbReference type="NCBI Taxonomy" id="2762292"/>
    <lineage>
        <taxon>Bacteria</taxon>
        <taxon>Pseudomonadati</taxon>
        <taxon>Pseudomonadota</taxon>
        <taxon>Betaproteobacteria</taxon>
        <taxon>Burkholderiales</taxon>
        <taxon>Oxalobacteraceae</taxon>
        <taxon>Undibacterium</taxon>
    </lineage>
</organism>
<dbReference type="InterPro" id="IPR011639">
    <property type="entry name" value="MethylTrfase_TaqI-like_dom"/>
</dbReference>
<protein>
    <recommendedName>
        <fullName evidence="2">site-specific DNA-methyltransferase (adenine-specific)</fullName>
        <ecNumber evidence="2">2.1.1.72</ecNumber>
    </recommendedName>
</protein>
<dbReference type="InterPro" id="IPR029063">
    <property type="entry name" value="SAM-dependent_MTases_sf"/>
</dbReference>
<keyword evidence="10" id="KW-1185">Reference proteome</keyword>
<dbReference type="SUPFAM" id="SSF53335">
    <property type="entry name" value="S-adenosyl-L-methionine-dependent methyltransferases"/>
    <property type="match status" value="1"/>
</dbReference>
<keyword evidence="4" id="KW-0808">Transferase</keyword>
<dbReference type="PRINTS" id="PR00507">
    <property type="entry name" value="N12N6MTFRASE"/>
</dbReference>
<evidence type="ECO:0000256" key="3">
    <source>
        <dbReference type="ARBA" id="ARBA00022603"/>
    </source>
</evidence>
<proteinExistence type="inferred from homology"/>
<evidence type="ECO:0000259" key="8">
    <source>
        <dbReference type="Pfam" id="PF22837"/>
    </source>
</evidence>
<dbReference type="Pfam" id="PF22837">
    <property type="entry name" value="M_Eco57I_C"/>
    <property type="match status" value="1"/>
</dbReference>
<dbReference type="CDD" id="cd02440">
    <property type="entry name" value="AdoMet_MTases"/>
    <property type="match status" value="1"/>
</dbReference>
<comment type="similarity">
    <text evidence="1">Belongs to the N(4)/N(6)-methyltransferase family.</text>
</comment>
<dbReference type="InterPro" id="IPR050953">
    <property type="entry name" value="N4_N6_ade-DNA_methylase"/>
</dbReference>
<evidence type="ECO:0000313" key="9">
    <source>
        <dbReference type="EMBL" id="MBC3920509.1"/>
    </source>
</evidence>
<evidence type="ECO:0000256" key="4">
    <source>
        <dbReference type="ARBA" id="ARBA00022679"/>
    </source>
</evidence>
<dbReference type="Proteomes" id="UP000650424">
    <property type="component" value="Unassembled WGS sequence"/>
</dbReference>
<dbReference type="PROSITE" id="PS00092">
    <property type="entry name" value="N6_MTASE"/>
    <property type="match status" value="1"/>
</dbReference>